<keyword evidence="2 5" id="KW-0689">Ribosomal protein</keyword>
<dbReference type="GO" id="GO:0022627">
    <property type="term" value="C:cytosolic small ribosomal subunit"/>
    <property type="evidence" value="ECO:0007669"/>
    <property type="project" value="TreeGrafter"/>
</dbReference>
<dbReference type="RefSeq" id="WP_095509734.1">
    <property type="nucleotide sequence ID" value="NZ_MQWD01000001.1"/>
</dbReference>
<accession>A0A271IXZ4</accession>
<dbReference type="InterPro" id="IPR018130">
    <property type="entry name" value="Ribosomal_uS2_CS"/>
</dbReference>
<proteinExistence type="inferred from homology"/>
<comment type="similarity">
    <text evidence="1 5 6">Belongs to the universal ribosomal protein uS2 family.</text>
</comment>
<evidence type="ECO:0000256" key="3">
    <source>
        <dbReference type="ARBA" id="ARBA00023274"/>
    </source>
</evidence>
<dbReference type="FunFam" id="1.10.287.610:FF:000001">
    <property type="entry name" value="30S ribosomal protein S2"/>
    <property type="match status" value="1"/>
</dbReference>
<sequence length="281" mass="30966">MARASLEDLLRAGAHFGHLTSRWNPKMAPYIFMQRNGIHILDLKQTQQLLDDAADAAGRFAAKGRKILFIGTKKQAQSVVREEAERAGMPFVVDRWQGGMMTNFATIRGSLRRMETLRREEADGTTAQLKKKERLMRSRELEKLDRVLGGISDMGKLPGAVFVVDVKREHIAVDEARKLNIPIIALVDSNVDPDLVDFPIPANDDAMKSVALFTRVIADAIIEGQKAGAIERDAAVAEAQKRAVEDEKADTEEAAQEEEVTTMADAETEAKVEAAQARSAS</sequence>
<dbReference type="PANTHER" id="PTHR12534:SF0">
    <property type="entry name" value="SMALL RIBOSOMAL SUBUNIT PROTEIN US2M"/>
    <property type="match status" value="1"/>
</dbReference>
<keyword evidence="3 5" id="KW-0687">Ribonucleoprotein</keyword>
<dbReference type="HAMAP" id="MF_00291_B">
    <property type="entry name" value="Ribosomal_uS2_B"/>
    <property type="match status" value="1"/>
</dbReference>
<dbReference type="OrthoDB" id="9808036at2"/>
<dbReference type="PRINTS" id="PR00395">
    <property type="entry name" value="RIBOSOMALS2"/>
</dbReference>
<evidence type="ECO:0000256" key="1">
    <source>
        <dbReference type="ARBA" id="ARBA00006242"/>
    </source>
</evidence>
<protein>
    <recommendedName>
        <fullName evidence="4 5">Small ribosomal subunit protein uS2</fullName>
    </recommendedName>
</protein>
<feature type="region of interest" description="Disordered" evidence="7">
    <location>
        <begin position="241"/>
        <end position="281"/>
    </location>
</feature>
<evidence type="ECO:0000313" key="8">
    <source>
        <dbReference type="EMBL" id="PAP76093.1"/>
    </source>
</evidence>
<dbReference type="Gene3D" id="3.40.50.10490">
    <property type="entry name" value="Glucose-6-phosphate isomerase like protein, domain 1"/>
    <property type="match status" value="1"/>
</dbReference>
<feature type="compositionally biased region" description="Acidic residues" evidence="7">
    <location>
        <begin position="247"/>
        <end position="260"/>
    </location>
</feature>
<evidence type="ECO:0000256" key="7">
    <source>
        <dbReference type="SAM" id="MobiDB-lite"/>
    </source>
</evidence>
<dbReference type="InterPro" id="IPR005706">
    <property type="entry name" value="Ribosomal_uS2_bac/mit/plastid"/>
</dbReference>
<evidence type="ECO:0000256" key="2">
    <source>
        <dbReference type="ARBA" id="ARBA00022980"/>
    </source>
</evidence>
<comment type="caution">
    <text evidence="8">The sequence shown here is derived from an EMBL/GenBank/DDBJ whole genome shotgun (WGS) entry which is preliminary data.</text>
</comment>
<dbReference type="PANTHER" id="PTHR12534">
    <property type="entry name" value="30S RIBOSOMAL PROTEIN S2 PROKARYOTIC AND ORGANELLAR"/>
    <property type="match status" value="1"/>
</dbReference>
<reference evidence="8 9" key="1">
    <citation type="submission" date="2016-11" db="EMBL/GenBank/DDBJ databases">
        <title>Study of marine rhodopsin-containing bacteria.</title>
        <authorList>
            <person name="Yoshizawa S."/>
            <person name="Kumagai Y."/>
            <person name="Kogure K."/>
        </authorList>
    </citation>
    <scope>NUCLEOTIDE SEQUENCE [LARGE SCALE GENOMIC DNA]</scope>
    <source>
        <strain evidence="8 9">SAORIC-28</strain>
    </source>
</reference>
<dbReference type="NCBIfam" id="TIGR01011">
    <property type="entry name" value="rpsB_bact"/>
    <property type="match status" value="1"/>
</dbReference>
<dbReference type="PROSITE" id="PS00963">
    <property type="entry name" value="RIBOSOMAL_S2_2"/>
    <property type="match status" value="1"/>
</dbReference>
<dbReference type="Proteomes" id="UP000216339">
    <property type="component" value="Unassembled WGS sequence"/>
</dbReference>
<dbReference type="GO" id="GO:0006412">
    <property type="term" value="P:translation"/>
    <property type="evidence" value="ECO:0007669"/>
    <property type="project" value="UniProtKB-UniRule"/>
</dbReference>
<keyword evidence="9" id="KW-1185">Reference proteome</keyword>
<dbReference type="SUPFAM" id="SSF52313">
    <property type="entry name" value="Ribosomal protein S2"/>
    <property type="match status" value="1"/>
</dbReference>
<evidence type="ECO:0000256" key="6">
    <source>
        <dbReference type="RuleBase" id="RU003631"/>
    </source>
</evidence>
<dbReference type="CDD" id="cd01425">
    <property type="entry name" value="RPS2"/>
    <property type="match status" value="1"/>
</dbReference>
<dbReference type="InterPro" id="IPR001865">
    <property type="entry name" value="Ribosomal_uS2"/>
</dbReference>
<dbReference type="Pfam" id="PF00318">
    <property type="entry name" value="Ribosomal_S2"/>
    <property type="match status" value="1"/>
</dbReference>
<evidence type="ECO:0000313" key="9">
    <source>
        <dbReference type="Proteomes" id="UP000216339"/>
    </source>
</evidence>
<dbReference type="InterPro" id="IPR023591">
    <property type="entry name" value="Ribosomal_uS2_flav_dom_sf"/>
</dbReference>
<dbReference type="PROSITE" id="PS00962">
    <property type="entry name" value="RIBOSOMAL_S2_1"/>
    <property type="match status" value="1"/>
</dbReference>
<dbReference type="EMBL" id="MQWD01000001">
    <property type="protein sequence ID" value="PAP76093.1"/>
    <property type="molecule type" value="Genomic_DNA"/>
</dbReference>
<evidence type="ECO:0000256" key="4">
    <source>
        <dbReference type="ARBA" id="ARBA00035256"/>
    </source>
</evidence>
<name>A0A271IXZ4_9BACT</name>
<organism evidence="8 9">
    <name type="scientific">Rubrivirga marina</name>
    <dbReference type="NCBI Taxonomy" id="1196024"/>
    <lineage>
        <taxon>Bacteria</taxon>
        <taxon>Pseudomonadati</taxon>
        <taxon>Rhodothermota</taxon>
        <taxon>Rhodothermia</taxon>
        <taxon>Rhodothermales</taxon>
        <taxon>Rubricoccaceae</taxon>
        <taxon>Rubrivirga</taxon>
    </lineage>
</organism>
<dbReference type="Gene3D" id="1.10.287.610">
    <property type="entry name" value="Helix hairpin bin"/>
    <property type="match status" value="1"/>
</dbReference>
<dbReference type="GO" id="GO:0003735">
    <property type="term" value="F:structural constituent of ribosome"/>
    <property type="evidence" value="ECO:0007669"/>
    <property type="project" value="InterPro"/>
</dbReference>
<evidence type="ECO:0000256" key="5">
    <source>
        <dbReference type="HAMAP-Rule" id="MF_00291"/>
    </source>
</evidence>
<gene>
    <name evidence="5" type="primary">rpsB</name>
    <name evidence="8" type="ORF">BSZ37_06360</name>
</gene>
<dbReference type="AlphaFoldDB" id="A0A271IXZ4"/>